<reference evidence="2" key="1">
    <citation type="journal article" date="2019" name="Int. J. Syst. Evol. Microbiol.">
        <title>The Global Catalogue of Microorganisms (GCM) 10K type strain sequencing project: providing services to taxonomists for standard genome sequencing and annotation.</title>
        <authorList>
            <consortium name="The Broad Institute Genomics Platform"/>
            <consortium name="The Broad Institute Genome Sequencing Center for Infectious Disease"/>
            <person name="Wu L."/>
            <person name="Ma J."/>
        </authorList>
    </citation>
    <scope>NUCLEOTIDE SEQUENCE [LARGE SCALE GENOMIC DNA]</scope>
    <source>
        <strain evidence="2">CGMCC 4.7177</strain>
    </source>
</reference>
<protein>
    <submittedName>
        <fullName evidence="1">Uncharacterized protein</fullName>
    </submittedName>
</protein>
<sequence length="95" mass="10674">MRKVLLMMAAVIMLQTFFIGGASAKYVKSSDKTISINTGLKLVIPFNTAKKSFELQEAVHKNLKTTTGLDLDYFYLWIELDGQPILAVDPIRGMY</sequence>
<evidence type="ECO:0000313" key="2">
    <source>
        <dbReference type="Proteomes" id="UP001597218"/>
    </source>
</evidence>
<accession>A0ABW4SFV3</accession>
<keyword evidence="2" id="KW-1185">Reference proteome</keyword>
<dbReference type="Proteomes" id="UP001597218">
    <property type="component" value="Unassembled WGS sequence"/>
</dbReference>
<proteinExistence type="predicted"/>
<organism evidence="1 2">
    <name type="scientific">Sporosarcina siberiensis</name>
    <dbReference type="NCBI Taxonomy" id="1365606"/>
    <lineage>
        <taxon>Bacteria</taxon>
        <taxon>Bacillati</taxon>
        <taxon>Bacillota</taxon>
        <taxon>Bacilli</taxon>
        <taxon>Bacillales</taxon>
        <taxon>Caryophanaceae</taxon>
        <taxon>Sporosarcina</taxon>
    </lineage>
</organism>
<dbReference type="EMBL" id="JBHUGI010000024">
    <property type="protein sequence ID" value="MFD1928261.1"/>
    <property type="molecule type" value="Genomic_DNA"/>
</dbReference>
<dbReference type="RefSeq" id="WP_381537439.1">
    <property type="nucleotide sequence ID" value="NZ_JBHUGI010000024.1"/>
</dbReference>
<name>A0ABW4SFV3_9BACL</name>
<evidence type="ECO:0000313" key="1">
    <source>
        <dbReference type="EMBL" id="MFD1928261.1"/>
    </source>
</evidence>
<gene>
    <name evidence="1" type="ORF">ACFSFY_09335</name>
</gene>
<comment type="caution">
    <text evidence="1">The sequence shown here is derived from an EMBL/GenBank/DDBJ whole genome shotgun (WGS) entry which is preliminary data.</text>
</comment>